<keyword evidence="4" id="KW-0326">Glycosidase</keyword>
<dbReference type="EMBL" id="CAEZSR010000080">
    <property type="protein sequence ID" value="CAB4567168.1"/>
    <property type="molecule type" value="Genomic_DNA"/>
</dbReference>
<evidence type="ECO:0000256" key="3">
    <source>
        <dbReference type="ARBA" id="ARBA00022801"/>
    </source>
</evidence>
<dbReference type="SUPFAM" id="SSF51445">
    <property type="entry name" value="(Trans)glycosidases"/>
    <property type="match status" value="1"/>
</dbReference>
<comment type="catalytic activity">
    <reaction evidence="1">
        <text>Hydrolysis of terminal, non-reducing alpha-D-galactose residues in alpha-D-galactosides, including galactose oligosaccharides, galactomannans and galactolipids.</text>
        <dbReference type="EC" id="3.2.1.22"/>
    </reaction>
</comment>
<dbReference type="InterPro" id="IPR017853">
    <property type="entry name" value="GH"/>
</dbReference>
<dbReference type="InterPro" id="IPR013780">
    <property type="entry name" value="Glyco_hydro_b"/>
</dbReference>
<sequence>MDVVLDLSTGVPAVLHWGAPLSAPGPEGDALDLDTVAAALRRPATSGGLDVVAPITLVPEHGSGLDARPGIEGHRRRGTHWAPRFRPDPSRPAELSATRVVVHAVDPVAELELTTEVELGEVLAVSCTLRNASSDRYLLDGLRVCLPVPSHATELLTLYGRWTREFHLDRHAWTTGVWSMENRLGRTSHERPPLLFAGTPGFGEWSGEVWGVHLAWSGNHVIAAEVVPDGRRCLHLGELLHPGEVSLEPGESYRTPTVLGTWSPAGLTEATRRFHRHARSLPAHPTTPRPVLLNTWEASYFDHDHDKLFALATQAAAIGIERFVLDDGWFGARRHDRAGLGDWTVSPEVYPDGLGPLVDHVTSLGMEFGIWVEPEMVNPDSDLYRAHPDWALVTDGYDPVLGRHQLVLDLARPEASAHVLGQLDALLSSYDIRYVKWDMNRAHVQASGADGAAGTHAQTRAFRVLLDELRRRHPTVEFESCSSGGGRIDLDVLRRAERVWTSDCNDPLERQLIQRGASLLVPPEVMGAHVGPTRSHTTGRVQSLAFRGLTALFGHLGVEWNLLELDDDERAALAHVIEVHRRFRPLLHGGDVVRFDPVVSGTEPVALAHGVYAADRSEALVSYAQLCTGIGLLPPALRLPGLEPDRVYLVDEIPLGLRRPPLEVPPLTGRQLAAHGVQLPVVAPESGVLLHLRSAS</sequence>
<dbReference type="InterPro" id="IPR031704">
    <property type="entry name" value="Glyco_hydro_36_N"/>
</dbReference>
<dbReference type="CDD" id="cd14791">
    <property type="entry name" value="GH36"/>
    <property type="match status" value="1"/>
</dbReference>
<reference evidence="8" key="1">
    <citation type="submission" date="2020-05" db="EMBL/GenBank/DDBJ databases">
        <authorList>
            <person name="Chiriac C."/>
            <person name="Salcher M."/>
            <person name="Ghai R."/>
            <person name="Kavagutti S V."/>
        </authorList>
    </citation>
    <scope>NUCLEOTIDE SEQUENCE</scope>
</reference>
<dbReference type="InterPro" id="IPR031705">
    <property type="entry name" value="Glyco_hydro_36_C"/>
</dbReference>
<evidence type="ECO:0000313" key="8">
    <source>
        <dbReference type="EMBL" id="CAB4567168.1"/>
    </source>
</evidence>
<dbReference type="Pfam" id="PF16874">
    <property type="entry name" value="Glyco_hydro_36C"/>
    <property type="match status" value="1"/>
</dbReference>
<dbReference type="InterPro" id="IPR050985">
    <property type="entry name" value="Alpha-glycosidase_related"/>
</dbReference>
<evidence type="ECO:0000256" key="2">
    <source>
        <dbReference type="ARBA" id="ARBA00012755"/>
    </source>
</evidence>
<feature type="domain" description="Glycosyl hydrolase family 36 C-terminal" evidence="6">
    <location>
        <begin position="609"/>
        <end position="681"/>
    </location>
</feature>
<dbReference type="AlphaFoldDB" id="A0A6J6E1A8"/>
<dbReference type="InterPro" id="IPR013785">
    <property type="entry name" value="Aldolase_TIM"/>
</dbReference>
<protein>
    <recommendedName>
        <fullName evidence="2">alpha-galactosidase</fullName>
        <ecNumber evidence="2">3.2.1.22</ecNumber>
    </recommendedName>
</protein>
<dbReference type="Pfam" id="PF16875">
    <property type="entry name" value="Glyco_hydro_36N"/>
    <property type="match status" value="1"/>
</dbReference>
<dbReference type="InterPro" id="IPR002252">
    <property type="entry name" value="Glyco_hydro_36"/>
</dbReference>
<name>A0A6J6E1A8_9ZZZZ</name>
<proteinExistence type="predicted"/>
<evidence type="ECO:0000256" key="4">
    <source>
        <dbReference type="ARBA" id="ARBA00023295"/>
    </source>
</evidence>
<dbReference type="Pfam" id="PF02065">
    <property type="entry name" value="Melibiase"/>
    <property type="match status" value="1"/>
</dbReference>
<dbReference type="FunFam" id="3.20.20.70:FF:000118">
    <property type="entry name" value="Alpha-galactosidase"/>
    <property type="match status" value="1"/>
</dbReference>
<dbReference type="Gene3D" id="2.60.40.1180">
    <property type="entry name" value="Golgi alpha-mannosidase II"/>
    <property type="match status" value="1"/>
</dbReference>
<dbReference type="EC" id="3.2.1.22" evidence="2"/>
<accession>A0A6J6E1A8</accession>
<dbReference type="Gene3D" id="2.70.98.60">
    <property type="entry name" value="alpha-galactosidase from lactobacil brevis"/>
    <property type="match status" value="1"/>
</dbReference>
<dbReference type="PANTHER" id="PTHR43053">
    <property type="entry name" value="GLYCOSIDASE FAMILY 31"/>
    <property type="match status" value="1"/>
</dbReference>
<evidence type="ECO:0000259" key="7">
    <source>
        <dbReference type="Pfam" id="PF16875"/>
    </source>
</evidence>
<dbReference type="GO" id="GO:0016052">
    <property type="term" value="P:carbohydrate catabolic process"/>
    <property type="evidence" value="ECO:0007669"/>
    <property type="project" value="InterPro"/>
</dbReference>
<evidence type="ECO:0000259" key="6">
    <source>
        <dbReference type="Pfam" id="PF16874"/>
    </source>
</evidence>
<evidence type="ECO:0000256" key="5">
    <source>
        <dbReference type="SAM" id="MobiDB-lite"/>
    </source>
</evidence>
<feature type="region of interest" description="Disordered" evidence="5">
    <location>
        <begin position="63"/>
        <end position="89"/>
    </location>
</feature>
<organism evidence="8">
    <name type="scientific">freshwater metagenome</name>
    <dbReference type="NCBI Taxonomy" id="449393"/>
    <lineage>
        <taxon>unclassified sequences</taxon>
        <taxon>metagenomes</taxon>
        <taxon>ecological metagenomes</taxon>
    </lineage>
</organism>
<feature type="domain" description="Glycosyl hydrolase family 36 N-terminal" evidence="7">
    <location>
        <begin position="11"/>
        <end position="248"/>
    </location>
</feature>
<gene>
    <name evidence="8" type="ORF">UFOPK1493_02162</name>
</gene>
<dbReference type="PRINTS" id="PR00743">
    <property type="entry name" value="GLHYDRLASE36"/>
</dbReference>
<evidence type="ECO:0000256" key="1">
    <source>
        <dbReference type="ARBA" id="ARBA00001255"/>
    </source>
</evidence>
<dbReference type="PIRSF" id="PIRSF005536">
    <property type="entry name" value="Agal"/>
    <property type="match status" value="1"/>
</dbReference>
<dbReference type="GO" id="GO:0004557">
    <property type="term" value="F:alpha-galactosidase activity"/>
    <property type="evidence" value="ECO:0007669"/>
    <property type="project" value="UniProtKB-EC"/>
</dbReference>
<dbReference type="InterPro" id="IPR038417">
    <property type="entry name" value="Alpga-gal_N_sf"/>
</dbReference>
<keyword evidence="3" id="KW-0378">Hydrolase</keyword>
<dbReference type="PANTHER" id="PTHR43053:SF3">
    <property type="entry name" value="ALPHA-GALACTOSIDASE C-RELATED"/>
    <property type="match status" value="1"/>
</dbReference>
<dbReference type="Gene3D" id="3.20.20.70">
    <property type="entry name" value="Aldolase class I"/>
    <property type="match status" value="1"/>
</dbReference>